<dbReference type="InterPro" id="IPR000831">
    <property type="entry name" value="Trp_repress"/>
</dbReference>
<sequence>MVEKWKDKLTDQLCQALLSLETPEEIYSFLEDVATIGEIRALAQRLEVSRLLSEGYTYPQIAQQTGASTATISRVKKFLEYGADGYKIVLERLRKEES</sequence>
<dbReference type="EMBL" id="SORI01000004">
    <property type="protein sequence ID" value="TDY61765.1"/>
    <property type="molecule type" value="Genomic_DNA"/>
</dbReference>
<gene>
    <name evidence="1" type="ORF">C8D99_1043</name>
</gene>
<organism evidence="1 2">
    <name type="scientific">Aminivibrio pyruvatiphilus</name>
    <dbReference type="NCBI Taxonomy" id="1005740"/>
    <lineage>
        <taxon>Bacteria</taxon>
        <taxon>Thermotogati</taxon>
        <taxon>Synergistota</taxon>
        <taxon>Synergistia</taxon>
        <taxon>Synergistales</taxon>
        <taxon>Aminobacteriaceae</taxon>
        <taxon>Aminivibrio</taxon>
    </lineage>
</organism>
<dbReference type="RefSeq" id="WP_133956715.1">
    <property type="nucleotide sequence ID" value="NZ_SORI01000004.1"/>
</dbReference>
<proteinExistence type="predicted"/>
<dbReference type="Proteomes" id="UP000295066">
    <property type="component" value="Unassembled WGS sequence"/>
</dbReference>
<evidence type="ECO:0000313" key="2">
    <source>
        <dbReference type="Proteomes" id="UP000295066"/>
    </source>
</evidence>
<dbReference type="InterPro" id="IPR038116">
    <property type="entry name" value="TrpR-like_sf"/>
</dbReference>
<name>A0A4R8MD55_9BACT</name>
<dbReference type="InterPro" id="IPR010921">
    <property type="entry name" value="Trp_repressor/repl_initiator"/>
</dbReference>
<reference evidence="1 2" key="1">
    <citation type="submission" date="2019-03" db="EMBL/GenBank/DDBJ databases">
        <title>Genomic Encyclopedia of Type Strains, Phase IV (KMG-IV): sequencing the most valuable type-strain genomes for metagenomic binning, comparative biology and taxonomic classification.</title>
        <authorList>
            <person name="Goeker M."/>
        </authorList>
    </citation>
    <scope>NUCLEOTIDE SEQUENCE [LARGE SCALE GENOMIC DNA]</scope>
    <source>
        <strain evidence="1 2">DSM 25964</strain>
    </source>
</reference>
<dbReference type="PANTHER" id="PTHR40080">
    <property type="entry name" value="LMO1763 PROTEIN"/>
    <property type="match status" value="1"/>
</dbReference>
<dbReference type="PIRSF" id="PIRSF012508">
    <property type="entry name" value="YerC"/>
    <property type="match status" value="1"/>
</dbReference>
<dbReference type="GO" id="GO:0003700">
    <property type="term" value="F:DNA-binding transcription factor activity"/>
    <property type="evidence" value="ECO:0007669"/>
    <property type="project" value="InterPro"/>
</dbReference>
<comment type="caution">
    <text evidence="1">The sequence shown here is derived from an EMBL/GenBank/DDBJ whole genome shotgun (WGS) entry which is preliminary data.</text>
</comment>
<dbReference type="PANTHER" id="PTHR40080:SF1">
    <property type="entry name" value="TRPR-LIKE PROTEIN YERC_YECD"/>
    <property type="match status" value="1"/>
</dbReference>
<dbReference type="GO" id="GO:0043565">
    <property type="term" value="F:sequence-specific DNA binding"/>
    <property type="evidence" value="ECO:0007669"/>
    <property type="project" value="InterPro"/>
</dbReference>
<dbReference type="OrthoDB" id="2874807at2"/>
<dbReference type="InterPro" id="IPR013368">
    <property type="entry name" value="YecD_YerC"/>
</dbReference>
<dbReference type="SUPFAM" id="SSF48295">
    <property type="entry name" value="TrpR-like"/>
    <property type="match status" value="1"/>
</dbReference>
<accession>A0A4R8MD55</accession>
<dbReference type="AlphaFoldDB" id="A0A4R8MD55"/>
<keyword evidence="2" id="KW-1185">Reference proteome</keyword>
<evidence type="ECO:0000313" key="1">
    <source>
        <dbReference type="EMBL" id="TDY61765.1"/>
    </source>
</evidence>
<protein>
    <submittedName>
        <fullName evidence="1">Trp operon repressor family</fullName>
    </submittedName>
</protein>
<dbReference type="NCBIfam" id="TIGR02531">
    <property type="entry name" value="yecD_yerC"/>
    <property type="match status" value="1"/>
</dbReference>
<dbReference type="Gene3D" id="1.10.1270.10">
    <property type="entry name" value="TrpR-like"/>
    <property type="match status" value="1"/>
</dbReference>
<dbReference type="Pfam" id="PF01371">
    <property type="entry name" value="Trp_repressor"/>
    <property type="match status" value="1"/>
</dbReference>